<dbReference type="EMBL" id="FOTW01000020">
    <property type="protein sequence ID" value="SFM44780.1"/>
    <property type="molecule type" value="Genomic_DNA"/>
</dbReference>
<organism evidence="2 3">
    <name type="scientific">Rugamonas rubra</name>
    <dbReference type="NCBI Taxonomy" id="758825"/>
    <lineage>
        <taxon>Bacteria</taxon>
        <taxon>Pseudomonadati</taxon>
        <taxon>Pseudomonadota</taxon>
        <taxon>Betaproteobacteria</taxon>
        <taxon>Burkholderiales</taxon>
        <taxon>Oxalobacteraceae</taxon>
        <taxon>Telluria group</taxon>
        <taxon>Rugamonas</taxon>
    </lineage>
</organism>
<proteinExistence type="predicted"/>
<keyword evidence="3" id="KW-1185">Reference proteome</keyword>
<evidence type="ECO:0000313" key="2">
    <source>
        <dbReference type="EMBL" id="SFM44780.1"/>
    </source>
</evidence>
<evidence type="ECO:0000259" key="1">
    <source>
        <dbReference type="Pfam" id="PF04773"/>
    </source>
</evidence>
<accession>A0A1I4QYI5</accession>
<dbReference type="PANTHER" id="PTHR30273:SF2">
    <property type="entry name" value="PROTEIN FECR"/>
    <property type="match status" value="1"/>
</dbReference>
<sequence length="337" mass="36964">MPQAPEVRLSSHAEIEARAADWIAARDGARWDAAQQDALDTWLGAATAHRVAYLRLDAVWRDTARLRAMAPQPQAQAQQQQLVPPPAVRPLRPPSQAWRLAAGLLLALGLAGGAAVWRGAAPEVSYTVAHGARQNVRLADGSQLVLNTDTRLRSRVDARQRTVWLDRGEAYFDIAHDPAHPFVIEAGTQRITVLGTRFSVRRDKDLVRVEVVGGRVKVETVGAARPRDGAATVLGQNELVVADAEHVLVGRKSAEQIARDLSWRQGRLVLDQMTLGQAAEAFNRYNHKRLRIVDQATAELRIGGSFEVGNVEAFARLLQQGFGLTVRDGHDEILVSR</sequence>
<dbReference type="InterPro" id="IPR006860">
    <property type="entry name" value="FecR"/>
</dbReference>
<evidence type="ECO:0000313" key="3">
    <source>
        <dbReference type="Proteomes" id="UP000199470"/>
    </source>
</evidence>
<dbReference type="Gene3D" id="2.60.120.1440">
    <property type="match status" value="1"/>
</dbReference>
<name>A0A1I4QYI5_9BURK</name>
<dbReference type="PIRSF" id="PIRSF018266">
    <property type="entry name" value="FecR"/>
    <property type="match status" value="1"/>
</dbReference>
<feature type="domain" description="FecR protein" evidence="1">
    <location>
        <begin position="126"/>
        <end position="217"/>
    </location>
</feature>
<protein>
    <submittedName>
        <fullName evidence="2">FecR family protein</fullName>
    </submittedName>
</protein>
<dbReference type="InterPro" id="IPR012373">
    <property type="entry name" value="Ferrdict_sens_TM"/>
</dbReference>
<dbReference type="Proteomes" id="UP000199470">
    <property type="component" value="Unassembled WGS sequence"/>
</dbReference>
<dbReference type="PANTHER" id="PTHR30273">
    <property type="entry name" value="PERIPLASMIC SIGNAL SENSOR AND SIGMA FACTOR ACTIVATOR FECR-RELATED"/>
    <property type="match status" value="1"/>
</dbReference>
<gene>
    <name evidence="2" type="ORF">SAMN02982985_04117</name>
</gene>
<reference evidence="2 3" key="1">
    <citation type="submission" date="2016-10" db="EMBL/GenBank/DDBJ databases">
        <authorList>
            <person name="de Groot N.N."/>
        </authorList>
    </citation>
    <scope>NUCLEOTIDE SEQUENCE [LARGE SCALE GENOMIC DNA]</scope>
    <source>
        <strain evidence="2 3">ATCC 43154</strain>
    </source>
</reference>
<dbReference type="GO" id="GO:0016989">
    <property type="term" value="F:sigma factor antagonist activity"/>
    <property type="evidence" value="ECO:0007669"/>
    <property type="project" value="TreeGrafter"/>
</dbReference>
<dbReference type="STRING" id="758825.SAMN02982985_04117"/>
<dbReference type="Pfam" id="PF04773">
    <property type="entry name" value="FecR"/>
    <property type="match status" value="1"/>
</dbReference>
<dbReference type="AlphaFoldDB" id="A0A1I4QYI5"/>